<dbReference type="EMBL" id="BNAV01000002">
    <property type="protein sequence ID" value="GHF43790.1"/>
    <property type="molecule type" value="Genomic_DNA"/>
</dbReference>
<keyword evidence="4 5" id="KW-0808">Transferase</keyword>
<evidence type="ECO:0000313" key="8">
    <source>
        <dbReference type="Proteomes" id="UP000658656"/>
    </source>
</evidence>
<evidence type="ECO:0000256" key="5">
    <source>
        <dbReference type="RuleBase" id="RU003406"/>
    </source>
</evidence>
<dbReference type="Pfam" id="PF00285">
    <property type="entry name" value="Citrate_synt"/>
    <property type="match status" value="1"/>
</dbReference>
<evidence type="ECO:0000256" key="3">
    <source>
        <dbReference type="ARBA" id="ARBA00012972"/>
    </source>
</evidence>
<proteinExistence type="inferred from homology"/>
<dbReference type="Gene3D" id="1.10.230.10">
    <property type="entry name" value="Cytochrome P450-Terp, domain 2"/>
    <property type="match status" value="1"/>
</dbReference>
<dbReference type="InterPro" id="IPR019810">
    <property type="entry name" value="Citrate_synthase_AS"/>
</dbReference>
<dbReference type="GO" id="GO:0006099">
    <property type="term" value="P:tricarboxylic acid cycle"/>
    <property type="evidence" value="ECO:0007669"/>
    <property type="project" value="UniProtKB-UniPathway"/>
</dbReference>
<dbReference type="Proteomes" id="UP000658656">
    <property type="component" value="Unassembled WGS sequence"/>
</dbReference>
<dbReference type="InterPro" id="IPR036969">
    <property type="entry name" value="Citrate_synthase_sf"/>
</dbReference>
<dbReference type="PANTHER" id="PTHR11739:SF23">
    <property type="entry name" value="CITRATE SYNTHASE 2-RELATED"/>
    <property type="match status" value="1"/>
</dbReference>
<keyword evidence="8" id="KW-1185">Reference proteome</keyword>
<dbReference type="InterPro" id="IPR016142">
    <property type="entry name" value="Citrate_synth-like_lrg_a-sub"/>
</dbReference>
<dbReference type="SUPFAM" id="SSF48256">
    <property type="entry name" value="Citrate synthase"/>
    <property type="match status" value="1"/>
</dbReference>
<comment type="caution">
    <text evidence="7">The sequence shown here is derived from an EMBL/GenBank/DDBJ whole genome shotgun (WGS) entry which is preliminary data.</text>
</comment>
<evidence type="ECO:0000313" key="7">
    <source>
        <dbReference type="EMBL" id="GHF43790.1"/>
    </source>
</evidence>
<dbReference type="AlphaFoldDB" id="A0A8H9IT17"/>
<dbReference type="PANTHER" id="PTHR11739">
    <property type="entry name" value="CITRATE SYNTHASE"/>
    <property type="match status" value="1"/>
</dbReference>
<comment type="similarity">
    <text evidence="2 5">Belongs to the citrate synthase family.</text>
</comment>
<dbReference type="PRINTS" id="PR00143">
    <property type="entry name" value="CITRTSNTHASE"/>
</dbReference>
<reference evidence="7" key="2">
    <citation type="submission" date="2020-09" db="EMBL/GenBank/DDBJ databases">
        <authorList>
            <person name="Sun Q."/>
            <person name="Zhou Y."/>
        </authorList>
    </citation>
    <scope>NUCLEOTIDE SEQUENCE</scope>
    <source>
        <strain evidence="7">CGMCC 4.7679</strain>
    </source>
</reference>
<reference evidence="7" key="1">
    <citation type="journal article" date="2014" name="Int. J. Syst. Evol. Microbiol.">
        <title>Complete genome sequence of Corynebacterium casei LMG S-19264T (=DSM 44701T), isolated from a smear-ripened cheese.</title>
        <authorList>
            <consortium name="US DOE Joint Genome Institute (JGI-PGF)"/>
            <person name="Walter F."/>
            <person name="Albersmeier A."/>
            <person name="Kalinowski J."/>
            <person name="Ruckert C."/>
        </authorList>
    </citation>
    <scope>NUCLEOTIDE SEQUENCE</scope>
    <source>
        <strain evidence="7">CGMCC 4.7679</strain>
    </source>
</reference>
<evidence type="ECO:0000256" key="1">
    <source>
        <dbReference type="ARBA" id="ARBA00005163"/>
    </source>
</evidence>
<protein>
    <recommendedName>
        <fullName evidence="3">citrate synthase (unknown stereospecificity)</fullName>
        <ecNumber evidence="3">2.3.3.16</ecNumber>
    </recommendedName>
</protein>
<dbReference type="InterPro" id="IPR002020">
    <property type="entry name" value="Citrate_synthase"/>
</dbReference>
<dbReference type="InterPro" id="IPR016143">
    <property type="entry name" value="Citrate_synth-like_sm_a-sub"/>
</dbReference>
<comment type="pathway">
    <text evidence="1">Carbohydrate metabolism; tricarboxylic acid cycle.</text>
</comment>
<dbReference type="RefSeq" id="WP_145938936.1">
    <property type="nucleotide sequence ID" value="NZ_BNAV01000002.1"/>
</dbReference>
<dbReference type="GO" id="GO:0005975">
    <property type="term" value="P:carbohydrate metabolic process"/>
    <property type="evidence" value="ECO:0007669"/>
    <property type="project" value="TreeGrafter"/>
</dbReference>
<accession>A0A8H9IT17</accession>
<feature type="region of interest" description="Disordered" evidence="6">
    <location>
        <begin position="362"/>
        <end position="382"/>
    </location>
</feature>
<dbReference type="Gene3D" id="1.10.580.10">
    <property type="entry name" value="Citrate Synthase, domain 1"/>
    <property type="match status" value="2"/>
</dbReference>
<dbReference type="PROSITE" id="PS00480">
    <property type="entry name" value="CITRATE_SYNTHASE"/>
    <property type="match status" value="1"/>
</dbReference>
<feature type="region of interest" description="Disordered" evidence="6">
    <location>
        <begin position="1"/>
        <end position="22"/>
    </location>
</feature>
<dbReference type="FunFam" id="1.10.230.10:FF:000006">
    <property type="entry name" value="Citrate synthase 2"/>
    <property type="match status" value="1"/>
</dbReference>
<evidence type="ECO:0000256" key="4">
    <source>
        <dbReference type="ARBA" id="ARBA00022679"/>
    </source>
</evidence>
<dbReference type="NCBIfam" id="NF009005">
    <property type="entry name" value="PRK12350.1"/>
    <property type="match status" value="1"/>
</dbReference>
<gene>
    <name evidence="7" type="primary">gltA</name>
    <name evidence="7" type="ORF">GCM10017566_15790</name>
</gene>
<dbReference type="UniPathway" id="UPA00223"/>
<sequence>MTTSAPVANSQPASEPDDGFKPGLEGVVAFRTEIAEPDRDGGALRYRGVDIEDLAGKVSFGDVWGLLVDGNFSTPLRPDEPFPLPVHTGDVRVDAQAALAMVAPIWGFKPLLDISDAEARDNLARASAITLSYIAQSARGVGVPAVPESRVDEASTITERFLVRWRGEPDPAHVKALDAYWVSAAEHGMNASTFTARVIASTGADVAAAMSGAIGAMSGPLHGGAPARVLPMIEQVEQTGDARKVVSGILDRKERLMGFGHRVYRAEDPRARVLRRTCKELGAERYEVAEALEQAALSELRERRPDRPIETNVEFWAAVILDFAKVPPAMMPAMFTSARTAGWAAHILEQKRTGRLIRPSATYVGPAPRQPQEVEGWDSVGK</sequence>
<dbReference type="GO" id="GO:0036440">
    <property type="term" value="F:citrate synthase activity"/>
    <property type="evidence" value="ECO:0007669"/>
    <property type="project" value="UniProtKB-EC"/>
</dbReference>
<organism evidence="7 8">
    <name type="scientific">Amycolatopsis bartoniae</name>
    <dbReference type="NCBI Taxonomy" id="941986"/>
    <lineage>
        <taxon>Bacteria</taxon>
        <taxon>Bacillati</taxon>
        <taxon>Actinomycetota</taxon>
        <taxon>Actinomycetes</taxon>
        <taxon>Pseudonocardiales</taxon>
        <taxon>Pseudonocardiaceae</taxon>
        <taxon>Amycolatopsis</taxon>
    </lineage>
</organism>
<dbReference type="EC" id="2.3.3.16" evidence="3"/>
<name>A0A8H9IT17_9PSEU</name>
<evidence type="ECO:0000256" key="6">
    <source>
        <dbReference type="SAM" id="MobiDB-lite"/>
    </source>
</evidence>
<dbReference type="OrthoDB" id="9800864at2"/>
<feature type="compositionally biased region" description="Polar residues" evidence="6">
    <location>
        <begin position="1"/>
        <end position="13"/>
    </location>
</feature>
<dbReference type="GO" id="GO:0005829">
    <property type="term" value="C:cytosol"/>
    <property type="evidence" value="ECO:0007669"/>
    <property type="project" value="TreeGrafter"/>
</dbReference>
<evidence type="ECO:0000256" key="2">
    <source>
        <dbReference type="ARBA" id="ARBA00010566"/>
    </source>
</evidence>